<name>A0A382Y2F9_9ZZZZ</name>
<dbReference type="GO" id="GO:0006749">
    <property type="term" value="P:glutathione metabolic process"/>
    <property type="evidence" value="ECO:0007669"/>
    <property type="project" value="TreeGrafter"/>
</dbReference>
<gene>
    <name evidence="4" type="ORF">METZ01_LOCUS429552</name>
</gene>
<proteinExistence type="inferred from homology"/>
<dbReference type="GO" id="GO:0005737">
    <property type="term" value="C:cytoplasm"/>
    <property type="evidence" value="ECO:0007669"/>
    <property type="project" value="InterPro"/>
</dbReference>
<dbReference type="InterPro" id="IPR034330">
    <property type="entry name" value="GST_Zeta_C"/>
</dbReference>
<protein>
    <recommendedName>
        <fullName evidence="5">Maleylacetoacetate isomerase</fullName>
    </recommendedName>
</protein>
<dbReference type="AlphaFoldDB" id="A0A382Y2F9"/>
<feature type="domain" description="GST C-terminal" evidence="3">
    <location>
        <begin position="86"/>
        <end position="214"/>
    </location>
</feature>
<dbReference type="Gene3D" id="1.20.1050.10">
    <property type="match status" value="1"/>
</dbReference>
<dbReference type="PANTHER" id="PTHR42673">
    <property type="entry name" value="MALEYLACETOACETATE ISOMERASE"/>
    <property type="match status" value="1"/>
</dbReference>
<evidence type="ECO:0000256" key="1">
    <source>
        <dbReference type="ARBA" id="ARBA00010007"/>
    </source>
</evidence>
<reference evidence="4" key="1">
    <citation type="submission" date="2018-05" db="EMBL/GenBank/DDBJ databases">
        <authorList>
            <person name="Lanie J.A."/>
            <person name="Ng W.-L."/>
            <person name="Kazmierczak K.M."/>
            <person name="Andrzejewski T.M."/>
            <person name="Davidsen T.M."/>
            <person name="Wayne K.J."/>
            <person name="Tettelin H."/>
            <person name="Glass J.I."/>
            <person name="Rusch D."/>
            <person name="Podicherti R."/>
            <person name="Tsui H.-C.T."/>
            <person name="Winkler M.E."/>
        </authorList>
    </citation>
    <scope>NUCLEOTIDE SEQUENCE</scope>
</reference>
<dbReference type="InterPro" id="IPR036282">
    <property type="entry name" value="Glutathione-S-Trfase_C_sf"/>
</dbReference>
<dbReference type="InterPro" id="IPR010987">
    <property type="entry name" value="Glutathione-S-Trfase_C-like"/>
</dbReference>
<comment type="similarity">
    <text evidence="1">Belongs to the GST superfamily. Zeta family.</text>
</comment>
<dbReference type="InterPro" id="IPR004045">
    <property type="entry name" value="Glutathione_S-Trfase_N"/>
</dbReference>
<dbReference type="CDD" id="cd03191">
    <property type="entry name" value="GST_C_Zeta"/>
    <property type="match status" value="1"/>
</dbReference>
<evidence type="ECO:0000259" key="2">
    <source>
        <dbReference type="PROSITE" id="PS50404"/>
    </source>
</evidence>
<dbReference type="SFLD" id="SFLDS00019">
    <property type="entry name" value="Glutathione_Transferase_(cytos"/>
    <property type="match status" value="1"/>
</dbReference>
<dbReference type="SUPFAM" id="SSF52833">
    <property type="entry name" value="Thioredoxin-like"/>
    <property type="match status" value="1"/>
</dbReference>
<dbReference type="PROSITE" id="PS50405">
    <property type="entry name" value="GST_CTER"/>
    <property type="match status" value="1"/>
</dbReference>
<dbReference type="InterPro" id="IPR040079">
    <property type="entry name" value="Glutathione_S-Trfase"/>
</dbReference>
<dbReference type="InterPro" id="IPR034333">
    <property type="entry name" value="GST_Zeta_N"/>
</dbReference>
<evidence type="ECO:0008006" key="5">
    <source>
        <dbReference type="Google" id="ProtNLM"/>
    </source>
</evidence>
<dbReference type="PROSITE" id="PS50404">
    <property type="entry name" value="GST_NTER"/>
    <property type="match status" value="1"/>
</dbReference>
<dbReference type="InterPro" id="IPR005955">
    <property type="entry name" value="GST_Zeta"/>
</dbReference>
<dbReference type="InterPro" id="IPR036249">
    <property type="entry name" value="Thioredoxin-like_sf"/>
</dbReference>
<dbReference type="SFLD" id="SFLDG00358">
    <property type="entry name" value="Main_(cytGST)"/>
    <property type="match status" value="1"/>
</dbReference>
<dbReference type="NCBIfam" id="TIGR01262">
    <property type="entry name" value="maiA"/>
    <property type="match status" value="1"/>
</dbReference>
<sequence>MLKLYGYYRSSAAYRVRIALELKSLNWESVPVNLRFGEQKNESFSQHNPQGLVPMLESSGQFFAQSLAIIEYLEELHPEPPLLPSGTAQRARVRGMAHQIAMEMHPLNNLRVLKYLENELGLNEEKKSSWYQHWIAEGFRPLEKTLKIYGSEGQFCFGESLSLVDVCLIPQVYNGLRFNCDLSGYPLIKSIWDHCMTLDAFRHASPEAQPDAPEE</sequence>
<dbReference type="SUPFAM" id="SSF47616">
    <property type="entry name" value="GST C-terminal domain-like"/>
    <property type="match status" value="1"/>
</dbReference>
<dbReference type="CDD" id="cd03042">
    <property type="entry name" value="GST_N_Zeta"/>
    <property type="match status" value="1"/>
</dbReference>
<evidence type="ECO:0000313" key="4">
    <source>
        <dbReference type="EMBL" id="SVD76698.1"/>
    </source>
</evidence>
<dbReference type="FunFam" id="1.20.1050.10:FF:000017">
    <property type="entry name" value="Maleylacetoacetate isomerase"/>
    <property type="match status" value="1"/>
</dbReference>
<evidence type="ECO:0000259" key="3">
    <source>
        <dbReference type="PROSITE" id="PS50405"/>
    </source>
</evidence>
<accession>A0A382Y2F9</accession>
<dbReference type="Gene3D" id="3.40.30.10">
    <property type="entry name" value="Glutaredoxin"/>
    <property type="match status" value="1"/>
</dbReference>
<dbReference type="GO" id="GO:0016034">
    <property type="term" value="F:maleylacetoacetate isomerase activity"/>
    <property type="evidence" value="ECO:0007669"/>
    <property type="project" value="TreeGrafter"/>
</dbReference>
<dbReference type="Pfam" id="PF13417">
    <property type="entry name" value="GST_N_3"/>
    <property type="match status" value="1"/>
</dbReference>
<dbReference type="GO" id="GO:0006559">
    <property type="term" value="P:L-phenylalanine catabolic process"/>
    <property type="evidence" value="ECO:0007669"/>
    <property type="project" value="TreeGrafter"/>
</dbReference>
<organism evidence="4">
    <name type="scientific">marine metagenome</name>
    <dbReference type="NCBI Taxonomy" id="408172"/>
    <lineage>
        <taxon>unclassified sequences</taxon>
        <taxon>metagenomes</taxon>
        <taxon>ecological metagenomes</taxon>
    </lineage>
</organism>
<feature type="domain" description="GST N-terminal" evidence="2">
    <location>
        <begin position="1"/>
        <end position="81"/>
    </location>
</feature>
<dbReference type="GO" id="GO:0004364">
    <property type="term" value="F:glutathione transferase activity"/>
    <property type="evidence" value="ECO:0007669"/>
    <property type="project" value="TreeGrafter"/>
</dbReference>
<dbReference type="EMBL" id="UINC01171892">
    <property type="protein sequence ID" value="SVD76698.1"/>
    <property type="molecule type" value="Genomic_DNA"/>
</dbReference>
<dbReference type="PANTHER" id="PTHR42673:SF21">
    <property type="entry name" value="GLUTATHIONE S-TRANSFERASE YFCF"/>
    <property type="match status" value="1"/>
</dbReference>